<dbReference type="Pfam" id="PF14777">
    <property type="entry name" value="BBIP10"/>
    <property type="match status" value="1"/>
</dbReference>
<dbReference type="GO" id="GO:0034464">
    <property type="term" value="C:BBSome"/>
    <property type="evidence" value="ECO:0007669"/>
    <property type="project" value="InterPro"/>
</dbReference>
<evidence type="ECO:0000256" key="1">
    <source>
        <dbReference type="SAM" id="Coils"/>
    </source>
</evidence>
<feature type="coiled-coil region" evidence="1">
    <location>
        <begin position="109"/>
        <end position="136"/>
    </location>
</feature>
<keyword evidence="1" id="KW-0175">Coiled coil</keyword>
<organism evidence="2">
    <name type="scientific">Eutreptiella gymnastica</name>
    <dbReference type="NCBI Taxonomy" id="73025"/>
    <lineage>
        <taxon>Eukaryota</taxon>
        <taxon>Discoba</taxon>
        <taxon>Euglenozoa</taxon>
        <taxon>Euglenida</taxon>
        <taxon>Spirocuta</taxon>
        <taxon>Euglenophyceae</taxon>
        <taxon>Eutreptiales</taxon>
        <taxon>Eutreptiaceae</taxon>
        <taxon>Eutreptiella</taxon>
    </lineage>
</organism>
<sequence length="248" mass="26987">MKKNPVPEVLPKNGLVYSEKSALEGLTCKPKLMPIKSMTLAQLEECERRANSCFKALGWGVPPPDATPLKPAKPFAVLPMPPEGTSQATSPSALASQGIINTNPTVSPMARIKQTMEDLQRQLDALEESSNNAQLAEHAEDLGLLNHYVPHPTDLGDSDEDVVDDQDDSSWVAPEAHPFCPQCRNGLEDREDLATSEVCDACTEQCEGAVGCQRCDFVLCTDCFGLASKLEPLVLYKWYRVTVAGVMV</sequence>
<name>A0A7S1N526_9EUGL</name>
<dbReference type="InterPro" id="IPR028233">
    <property type="entry name" value="BBIP10"/>
</dbReference>
<accession>A0A7S1N526</accession>
<protein>
    <submittedName>
        <fullName evidence="2">Uncharacterized protein</fullName>
    </submittedName>
</protein>
<evidence type="ECO:0000313" key="2">
    <source>
        <dbReference type="EMBL" id="CAD8996760.1"/>
    </source>
</evidence>
<reference evidence="2" key="1">
    <citation type="submission" date="2021-01" db="EMBL/GenBank/DDBJ databases">
        <authorList>
            <person name="Corre E."/>
            <person name="Pelletier E."/>
            <person name="Niang G."/>
            <person name="Scheremetjew M."/>
            <person name="Finn R."/>
            <person name="Kale V."/>
            <person name="Holt S."/>
            <person name="Cochrane G."/>
            <person name="Meng A."/>
            <person name="Brown T."/>
            <person name="Cohen L."/>
        </authorList>
    </citation>
    <scope>NUCLEOTIDE SEQUENCE</scope>
    <source>
        <strain evidence="2">NIES-381</strain>
    </source>
</reference>
<gene>
    <name evidence="2" type="ORF">EGYM00392_LOCUS7822</name>
</gene>
<proteinExistence type="predicted"/>
<dbReference type="GO" id="GO:0060271">
    <property type="term" value="P:cilium assembly"/>
    <property type="evidence" value="ECO:0007669"/>
    <property type="project" value="InterPro"/>
</dbReference>
<dbReference type="AlphaFoldDB" id="A0A7S1N526"/>
<dbReference type="EMBL" id="HBGA01020190">
    <property type="protein sequence ID" value="CAD8996760.1"/>
    <property type="molecule type" value="Transcribed_RNA"/>
</dbReference>